<evidence type="ECO:0000256" key="2">
    <source>
        <dbReference type="ARBA" id="ARBA00023008"/>
    </source>
</evidence>
<dbReference type="InterPro" id="IPR003782">
    <property type="entry name" value="SCO1/SenC"/>
</dbReference>
<evidence type="ECO:0000313" key="5">
    <source>
        <dbReference type="EMBL" id="MDR6224042.1"/>
    </source>
</evidence>
<keyword evidence="3" id="KW-0812">Transmembrane</keyword>
<dbReference type="PANTHER" id="PTHR12151:SF25">
    <property type="entry name" value="LINALOOL DEHYDRATASE_ISOMERASE DOMAIN-CONTAINING PROTEIN"/>
    <property type="match status" value="1"/>
</dbReference>
<accession>A0ABU1IGY1</accession>
<keyword evidence="6" id="KW-1185">Reference proteome</keyword>
<keyword evidence="2" id="KW-0186">Copper</keyword>
<keyword evidence="3" id="KW-0472">Membrane</keyword>
<evidence type="ECO:0000256" key="3">
    <source>
        <dbReference type="SAM" id="Phobius"/>
    </source>
</evidence>
<dbReference type="RefSeq" id="WP_309860751.1">
    <property type="nucleotide sequence ID" value="NZ_JAVDQG010000001.1"/>
</dbReference>
<evidence type="ECO:0000259" key="4">
    <source>
        <dbReference type="PROSITE" id="PS51352"/>
    </source>
</evidence>
<comment type="caution">
    <text evidence="5">The sequence shown here is derived from an EMBL/GenBank/DDBJ whole genome shotgun (WGS) entry which is preliminary data.</text>
</comment>
<dbReference type="InterPro" id="IPR036249">
    <property type="entry name" value="Thioredoxin-like_sf"/>
</dbReference>
<dbReference type="CDD" id="cd02968">
    <property type="entry name" value="SCO"/>
    <property type="match status" value="1"/>
</dbReference>
<dbReference type="Gene3D" id="3.40.30.10">
    <property type="entry name" value="Glutaredoxin"/>
    <property type="match status" value="1"/>
</dbReference>
<evidence type="ECO:0000256" key="1">
    <source>
        <dbReference type="ARBA" id="ARBA00010996"/>
    </source>
</evidence>
<protein>
    <submittedName>
        <fullName evidence="5">Protein SCO1/2</fullName>
    </submittedName>
</protein>
<dbReference type="SUPFAM" id="SSF52833">
    <property type="entry name" value="Thioredoxin-like"/>
    <property type="match status" value="1"/>
</dbReference>
<comment type="similarity">
    <text evidence="1">Belongs to the SCO1/2 family.</text>
</comment>
<dbReference type="InterPro" id="IPR013766">
    <property type="entry name" value="Thioredoxin_domain"/>
</dbReference>
<dbReference type="Proteomes" id="UP001185012">
    <property type="component" value="Unassembled WGS sequence"/>
</dbReference>
<feature type="transmembrane region" description="Helical" evidence="3">
    <location>
        <begin position="80"/>
        <end position="100"/>
    </location>
</feature>
<dbReference type="Pfam" id="PF02630">
    <property type="entry name" value="SCO1-SenC"/>
    <property type="match status" value="1"/>
</dbReference>
<name>A0ABU1IGY1_9BACL</name>
<keyword evidence="3" id="KW-1133">Transmembrane helix</keyword>
<dbReference type="PROSITE" id="PS51352">
    <property type="entry name" value="THIOREDOXIN_2"/>
    <property type="match status" value="1"/>
</dbReference>
<organism evidence="5 6">
    <name type="scientific">Desmospora profundinema</name>
    <dbReference type="NCBI Taxonomy" id="1571184"/>
    <lineage>
        <taxon>Bacteria</taxon>
        <taxon>Bacillati</taxon>
        <taxon>Bacillota</taxon>
        <taxon>Bacilli</taxon>
        <taxon>Bacillales</taxon>
        <taxon>Thermoactinomycetaceae</taxon>
        <taxon>Desmospora</taxon>
    </lineage>
</organism>
<proteinExistence type="inferred from homology"/>
<dbReference type="PANTHER" id="PTHR12151">
    <property type="entry name" value="ELECTRON TRANSPORT PROTIN SCO1/SENC FAMILY MEMBER"/>
    <property type="match status" value="1"/>
</dbReference>
<dbReference type="EMBL" id="JAVDQG010000001">
    <property type="protein sequence ID" value="MDR6224042.1"/>
    <property type="molecule type" value="Genomic_DNA"/>
</dbReference>
<evidence type="ECO:0000313" key="6">
    <source>
        <dbReference type="Proteomes" id="UP001185012"/>
    </source>
</evidence>
<feature type="domain" description="Thioredoxin" evidence="4">
    <location>
        <begin position="117"/>
        <end position="284"/>
    </location>
</feature>
<reference evidence="5 6" key="1">
    <citation type="submission" date="2023-07" db="EMBL/GenBank/DDBJ databases">
        <title>Genomic Encyclopedia of Type Strains, Phase IV (KMG-IV): sequencing the most valuable type-strain genomes for metagenomic binning, comparative biology and taxonomic classification.</title>
        <authorList>
            <person name="Goeker M."/>
        </authorList>
    </citation>
    <scope>NUCLEOTIDE SEQUENCE [LARGE SCALE GENOMIC DNA]</scope>
    <source>
        <strain evidence="5 6">DSM 45903</strain>
    </source>
</reference>
<sequence length="285" mass="32444">MGKWFATFYDMWMGPLERKAFDRIRKKLGKSSGKGCWRSAQETVVAIEPEPAIIEATIQQQVESGWDLEERTMKRKQMKIMIGAMGLLAVMALVIGFIAWEKTRSTDQSPNQESPQSVLNWDVPSFQFTDQHGQPFGLSDLEGKVWVADMVLTECRDICPVLTSNMAQLQKRLAEEGVEAQLVTFSVDPETDTPDVLKQYGETFGADFDNWRFLTNQDFEKMKQFIESTFNVPVEHNHDPDATSPVMHSGRFFLVDSTGKVVKLYDGAEPNYDQIIQDIKELQSK</sequence>
<gene>
    <name evidence="5" type="ORF">JOE21_000030</name>
</gene>